<dbReference type="OrthoDB" id="294295at2759"/>
<organism evidence="4 5">
    <name type="scientific">Lophiostoma macrostomum CBS 122681</name>
    <dbReference type="NCBI Taxonomy" id="1314788"/>
    <lineage>
        <taxon>Eukaryota</taxon>
        <taxon>Fungi</taxon>
        <taxon>Dikarya</taxon>
        <taxon>Ascomycota</taxon>
        <taxon>Pezizomycotina</taxon>
        <taxon>Dothideomycetes</taxon>
        <taxon>Pleosporomycetidae</taxon>
        <taxon>Pleosporales</taxon>
        <taxon>Lophiostomataceae</taxon>
        <taxon>Lophiostoma</taxon>
    </lineage>
</organism>
<sequence>MAHVNRLQDARVLVFGGTSGIGFAVANLCLSQDSTVIISGSKQPKVDDKVALLRSYYPSLPADRISGLACDLADTPNLEANLTELFEKVTQGGEKKLDHISFTAGDVPKMPPLKGVNVEDTLGGFKIRFQSSVVIGKLLLTGKYVHASPSSSLTLSGGVNTTKPMPGWSFAAGFGGSVQGLTRGLAVDLKPIRVNIIEPGAIKTELWDGFASRVPGGAAEFEEMLRQKTLTGTVGLPSDTAEAYAWCMRDHFVTGTVAGTNGGSLLT</sequence>
<dbReference type="PANTHER" id="PTHR43477">
    <property type="entry name" value="DIHYDROANTICAPSIN 7-DEHYDROGENASE"/>
    <property type="match status" value="1"/>
</dbReference>
<reference evidence="4" key="1">
    <citation type="journal article" date="2020" name="Stud. Mycol.">
        <title>101 Dothideomycetes genomes: a test case for predicting lifestyles and emergence of pathogens.</title>
        <authorList>
            <person name="Haridas S."/>
            <person name="Albert R."/>
            <person name="Binder M."/>
            <person name="Bloem J."/>
            <person name="Labutti K."/>
            <person name="Salamov A."/>
            <person name="Andreopoulos B."/>
            <person name="Baker S."/>
            <person name="Barry K."/>
            <person name="Bills G."/>
            <person name="Bluhm B."/>
            <person name="Cannon C."/>
            <person name="Castanera R."/>
            <person name="Culley D."/>
            <person name="Daum C."/>
            <person name="Ezra D."/>
            <person name="Gonzalez J."/>
            <person name="Henrissat B."/>
            <person name="Kuo A."/>
            <person name="Liang C."/>
            <person name="Lipzen A."/>
            <person name="Lutzoni F."/>
            <person name="Magnuson J."/>
            <person name="Mondo S."/>
            <person name="Nolan M."/>
            <person name="Ohm R."/>
            <person name="Pangilinan J."/>
            <person name="Park H.-J."/>
            <person name="Ramirez L."/>
            <person name="Alfaro M."/>
            <person name="Sun H."/>
            <person name="Tritt A."/>
            <person name="Yoshinaga Y."/>
            <person name="Zwiers L.-H."/>
            <person name="Turgeon B."/>
            <person name="Goodwin S."/>
            <person name="Spatafora J."/>
            <person name="Crous P."/>
            <person name="Grigoriev I."/>
        </authorList>
    </citation>
    <scope>NUCLEOTIDE SEQUENCE</scope>
    <source>
        <strain evidence="4">CBS 122681</strain>
    </source>
</reference>
<dbReference type="SUPFAM" id="SSF51735">
    <property type="entry name" value="NAD(P)-binding Rossmann-fold domains"/>
    <property type="match status" value="1"/>
</dbReference>
<dbReference type="AlphaFoldDB" id="A0A6A6SZY3"/>
<dbReference type="InterPro" id="IPR057571">
    <property type="entry name" value="SDR_PhqE-like"/>
</dbReference>
<keyword evidence="2" id="KW-0521">NADP</keyword>
<dbReference type="PANTHER" id="PTHR43477:SF1">
    <property type="entry name" value="DIHYDROANTICAPSIN 7-DEHYDROGENASE"/>
    <property type="match status" value="1"/>
</dbReference>
<keyword evidence="3" id="KW-0560">Oxidoreductase</keyword>
<protein>
    <submittedName>
        <fullName evidence="4">NAD(P)-binding protein</fullName>
    </submittedName>
</protein>
<dbReference type="InterPro" id="IPR002347">
    <property type="entry name" value="SDR_fam"/>
</dbReference>
<gene>
    <name evidence="4" type="ORF">K491DRAFT_521448</name>
</gene>
<keyword evidence="5" id="KW-1185">Reference proteome</keyword>
<dbReference type="InterPro" id="IPR036291">
    <property type="entry name" value="NAD(P)-bd_dom_sf"/>
</dbReference>
<dbReference type="PRINTS" id="PR00081">
    <property type="entry name" value="GDHRDH"/>
</dbReference>
<evidence type="ECO:0000256" key="3">
    <source>
        <dbReference type="ARBA" id="ARBA00023002"/>
    </source>
</evidence>
<dbReference type="EMBL" id="MU004383">
    <property type="protein sequence ID" value="KAF2653339.1"/>
    <property type="molecule type" value="Genomic_DNA"/>
</dbReference>
<evidence type="ECO:0000313" key="4">
    <source>
        <dbReference type="EMBL" id="KAF2653339.1"/>
    </source>
</evidence>
<evidence type="ECO:0000313" key="5">
    <source>
        <dbReference type="Proteomes" id="UP000799324"/>
    </source>
</evidence>
<name>A0A6A6SZY3_9PLEO</name>
<proteinExistence type="inferred from homology"/>
<evidence type="ECO:0000256" key="1">
    <source>
        <dbReference type="ARBA" id="ARBA00006484"/>
    </source>
</evidence>
<comment type="similarity">
    <text evidence="1">Belongs to the short-chain dehydrogenases/reductases (SDR) family.</text>
</comment>
<dbReference type="Gene3D" id="3.40.50.720">
    <property type="entry name" value="NAD(P)-binding Rossmann-like Domain"/>
    <property type="match status" value="1"/>
</dbReference>
<dbReference type="Proteomes" id="UP000799324">
    <property type="component" value="Unassembled WGS sequence"/>
</dbReference>
<accession>A0A6A6SZY3</accession>
<evidence type="ECO:0000256" key="2">
    <source>
        <dbReference type="ARBA" id="ARBA00022857"/>
    </source>
</evidence>
<dbReference type="Pfam" id="PF23441">
    <property type="entry name" value="SDR"/>
    <property type="match status" value="1"/>
</dbReference>
<dbReference type="GO" id="GO:0016491">
    <property type="term" value="F:oxidoreductase activity"/>
    <property type="evidence" value="ECO:0007669"/>
    <property type="project" value="UniProtKB-KW"/>
</dbReference>
<dbReference type="InterPro" id="IPR051122">
    <property type="entry name" value="SDR_DHRS6-like"/>
</dbReference>